<dbReference type="EMBL" id="SRLO01000348">
    <property type="protein sequence ID" value="TNN59816.1"/>
    <property type="molecule type" value="Genomic_DNA"/>
</dbReference>
<evidence type="ECO:0000313" key="3">
    <source>
        <dbReference type="Proteomes" id="UP000314294"/>
    </source>
</evidence>
<accession>A0A4Z2H205</accession>
<gene>
    <name evidence="2" type="ORF">EYF80_030001</name>
</gene>
<evidence type="ECO:0000313" key="2">
    <source>
        <dbReference type="EMBL" id="TNN59816.1"/>
    </source>
</evidence>
<sequence length="72" mass="8234">MWDEEEWCKPGGRPALISHAEDPLPSKQLNPPEELSTRGSCSILEGNTTPNTQMHRCYMQSDTQVQDQFTER</sequence>
<keyword evidence="3" id="KW-1185">Reference proteome</keyword>
<dbReference type="Proteomes" id="UP000314294">
    <property type="component" value="Unassembled WGS sequence"/>
</dbReference>
<evidence type="ECO:0000256" key="1">
    <source>
        <dbReference type="SAM" id="MobiDB-lite"/>
    </source>
</evidence>
<name>A0A4Z2H205_9TELE</name>
<protein>
    <submittedName>
        <fullName evidence="2">Uncharacterized protein</fullName>
    </submittedName>
</protein>
<proteinExistence type="predicted"/>
<feature type="region of interest" description="Disordered" evidence="1">
    <location>
        <begin position="1"/>
        <end position="53"/>
    </location>
</feature>
<comment type="caution">
    <text evidence="2">The sequence shown here is derived from an EMBL/GenBank/DDBJ whole genome shotgun (WGS) entry which is preliminary data.</text>
</comment>
<dbReference type="AlphaFoldDB" id="A0A4Z2H205"/>
<feature type="compositionally biased region" description="Polar residues" evidence="1">
    <location>
        <begin position="37"/>
        <end position="53"/>
    </location>
</feature>
<organism evidence="2 3">
    <name type="scientific">Liparis tanakae</name>
    <name type="common">Tanaka's snailfish</name>
    <dbReference type="NCBI Taxonomy" id="230148"/>
    <lineage>
        <taxon>Eukaryota</taxon>
        <taxon>Metazoa</taxon>
        <taxon>Chordata</taxon>
        <taxon>Craniata</taxon>
        <taxon>Vertebrata</taxon>
        <taxon>Euteleostomi</taxon>
        <taxon>Actinopterygii</taxon>
        <taxon>Neopterygii</taxon>
        <taxon>Teleostei</taxon>
        <taxon>Neoteleostei</taxon>
        <taxon>Acanthomorphata</taxon>
        <taxon>Eupercaria</taxon>
        <taxon>Perciformes</taxon>
        <taxon>Cottioidei</taxon>
        <taxon>Cottales</taxon>
        <taxon>Liparidae</taxon>
        <taxon>Liparis</taxon>
    </lineage>
</organism>
<reference evidence="2 3" key="1">
    <citation type="submission" date="2019-03" db="EMBL/GenBank/DDBJ databases">
        <title>First draft genome of Liparis tanakae, snailfish: a comprehensive survey of snailfish specific genes.</title>
        <authorList>
            <person name="Kim W."/>
            <person name="Song I."/>
            <person name="Jeong J.-H."/>
            <person name="Kim D."/>
            <person name="Kim S."/>
            <person name="Ryu S."/>
            <person name="Song J.Y."/>
            <person name="Lee S.K."/>
        </authorList>
    </citation>
    <scope>NUCLEOTIDE SEQUENCE [LARGE SCALE GENOMIC DNA]</scope>
    <source>
        <tissue evidence="2">Muscle</tissue>
    </source>
</reference>